<feature type="compositionally biased region" description="Gly residues" evidence="1">
    <location>
        <begin position="44"/>
        <end position="56"/>
    </location>
</feature>
<evidence type="ECO:0000313" key="2">
    <source>
        <dbReference type="EMBL" id="ROH97787.1"/>
    </source>
</evidence>
<sequence length="85" mass="9042">MEIKNKKNEMKTQTKLTLKKLSRKEQSAIIAGDTSINTGDDPRGGTGGGTNNGGGSGNVIDPCILIPIAECISQNKCTKEYVRTC</sequence>
<dbReference type="EMBL" id="RJTX01000002">
    <property type="protein sequence ID" value="ROH97787.1"/>
    <property type="molecule type" value="Genomic_DNA"/>
</dbReference>
<accession>A0A3N0VYH0</accession>
<organism evidence="2 3">
    <name type="scientific">Chryseobacterium daecheongense</name>
    <dbReference type="NCBI Taxonomy" id="192389"/>
    <lineage>
        <taxon>Bacteria</taxon>
        <taxon>Pseudomonadati</taxon>
        <taxon>Bacteroidota</taxon>
        <taxon>Flavobacteriia</taxon>
        <taxon>Flavobacteriales</taxon>
        <taxon>Weeksellaceae</taxon>
        <taxon>Chryseobacterium group</taxon>
        <taxon>Chryseobacterium</taxon>
    </lineage>
</organism>
<name>A0A3N0VYH0_9FLAO</name>
<comment type="caution">
    <text evidence="2">The sequence shown here is derived from an EMBL/GenBank/DDBJ whole genome shotgun (WGS) entry which is preliminary data.</text>
</comment>
<dbReference type="AlphaFoldDB" id="A0A3N0VYH0"/>
<evidence type="ECO:0000313" key="3">
    <source>
        <dbReference type="Proteomes" id="UP000269375"/>
    </source>
</evidence>
<reference evidence="2 3" key="1">
    <citation type="submission" date="2018-11" db="EMBL/GenBank/DDBJ databases">
        <title>Proposal to divide the Flavobacteriaceae and reorganize its genera based on Amino Acid Identity values calculated from whole genome sequences.</title>
        <authorList>
            <person name="Nicholson A.C."/>
            <person name="Gulvik C.A."/>
            <person name="Whitney A.M."/>
            <person name="Humrighouse B.W."/>
            <person name="Bell M."/>
            <person name="Holmes B."/>
            <person name="Steigerwalt A."/>
            <person name="Villarma A."/>
            <person name="Sheth M."/>
            <person name="Batra D."/>
            <person name="Pryor J."/>
            <person name="Bernardet J.-F."/>
            <person name="Hugo C."/>
            <person name="Kampfer P."/>
            <person name="Newman J."/>
            <person name="Mcquiston J.R."/>
        </authorList>
    </citation>
    <scope>NUCLEOTIDE SEQUENCE [LARGE SCALE GENOMIC DNA]</scope>
    <source>
        <strain evidence="2 3">DSM 15235</strain>
    </source>
</reference>
<evidence type="ECO:0000256" key="1">
    <source>
        <dbReference type="SAM" id="MobiDB-lite"/>
    </source>
</evidence>
<feature type="region of interest" description="Disordered" evidence="1">
    <location>
        <begin position="29"/>
        <end position="56"/>
    </location>
</feature>
<dbReference type="Proteomes" id="UP000269375">
    <property type="component" value="Unassembled WGS sequence"/>
</dbReference>
<proteinExistence type="predicted"/>
<gene>
    <name evidence="2" type="ORF">EGI05_10495</name>
</gene>
<protein>
    <submittedName>
        <fullName evidence="2">Uncharacterized protein</fullName>
    </submittedName>
</protein>